<evidence type="ECO:0000256" key="1">
    <source>
        <dbReference type="SAM" id="MobiDB-lite"/>
    </source>
</evidence>
<evidence type="ECO:0000313" key="3">
    <source>
        <dbReference type="Proteomes" id="UP000499080"/>
    </source>
</evidence>
<accession>A0A4Y2FGN5</accession>
<feature type="compositionally biased region" description="Basic and acidic residues" evidence="1">
    <location>
        <begin position="74"/>
        <end position="85"/>
    </location>
</feature>
<feature type="region of interest" description="Disordered" evidence="1">
    <location>
        <begin position="14"/>
        <end position="60"/>
    </location>
</feature>
<protein>
    <submittedName>
        <fullName evidence="2">Uncharacterized protein</fullName>
    </submittedName>
</protein>
<gene>
    <name evidence="2" type="ORF">AVEN_270709_1</name>
</gene>
<keyword evidence="3" id="KW-1185">Reference proteome</keyword>
<proteinExistence type="predicted"/>
<sequence length="107" mass="11682">MSLYSLFVDSMPYNEKKPHIITDPPPNRNTNSRPRWPSDKVSVSGLKAPGSKPDYPEDPRIRGLLRAKSHVVAKRDPDGVVRKLGEGVPAQATPSPSDHGSKCRGPS</sequence>
<reference evidence="2 3" key="1">
    <citation type="journal article" date="2019" name="Sci. Rep.">
        <title>Orb-weaving spider Araneus ventricosus genome elucidates the spidroin gene catalogue.</title>
        <authorList>
            <person name="Kono N."/>
            <person name="Nakamura H."/>
            <person name="Ohtoshi R."/>
            <person name="Moran D.A.P."/>
            <person name="Shinohara A."/>
            <person name="Yoshida Y."/>
            <person name="Fujiwara M."/>
            <person name="Mori M."/>
            <person name="Tomita M."/>
            <person name="Arakawa K."/>
        </authorList>
    </citation>
    <scope>NUCLEOTIDE SEQUENCE [LARGE SCALE GENOMIC DNA]</scope>
</reference>
<evidence type="ECO:0000313" key="2">
    <source>
        <dbReference type="EMBL" id="GBM39525.1"/>
    </source>
</evidence>
<dbReference type="Proteomes" id="UP000499080">
    <property type="component" value="Unassembled WGS sequence"/>
</dbReference>
<dbReference type="AlphaFoldDB" id="A0A4Y2FGN5"/>
<comment type="caution">
    <text evidence="2">The sequence shown here is derived from an EMBL/GenBank/DDBJ whole genome shotgun (WGS) entry which is preliminary data.</text>
</comment>
<dbReference type="EMBL" id="BGPR01000900">
    <property type="protein sequence ID" value="GBM39525.1"/>
    <property type="molecule type" value="Genomic_DNA"/>
</dbReference>
<feature type="region of interest" description="Disordered" evidence="1">
    <location>
        <begin position="74"/>
        <end position="107"/>
    </location>
</feature>
<organism evidence="2 3">
    <name type="scientific">Araneus ventricosus</name>
    <name type="common">Orbweaver spider</name>
    <name type="synonym">Epeira ventricosa</name>
    <dbReference type="NCBI Taxonomy" id="182803"/>
    <lineage>
        <taxon>Eukaryota</taxon>
        <taxon>Metazoa</taxon>
        <taxon>Ecdysozoa</taxon>
        <taxon>Arthropoda</taxon>
        <taxon>Chelicerata</taxon>
        <taxon>Arachnida</taxon>
        <taxon>Araneae</taxon>
        <taxon>Araneomorphae</taxon>
        <taxon>Entelegynae</taxon>
        <taxon>Araneoidea</taxon>
        <taxon>Araneidae</taxon>
        <taxon>Araneus</taxon>
    </lineage>
</organism>
<name>A0A4Y2FGN5_ARAVE</name>